<dbReference type="Proteomes" id="UP000245469">
    <property type="component" value="Unassembled WGS sequence"/>
</dbReference>
<dbReference type="GO" id="GO:0004497">
    <property type="term" value="F:monooxygenase activity"/>
    <property type="evidence" value="ECO:0007669"/>
    <property type="project" value="UniProtKB-KW"/>
</dbReference>
<comment type="caution">
    <text evidence="2">The sequence shown here is derived from an EMBL/GenBank/DDBJ whole genome shotgun (WGS) entry which is preliminary data.</text>
</comment>
<evidence type="ECO:0000313" key="2">
    <source>
        <dbReference type="EMBL" id="PWJ47617.1"/>
    </source>
</evidence>
<evidence type="ECO:0000259" key="1">
    <source>
        <dbReference type="Pfam" id="PF03992"/>
    </source>
</evidence>
<dbReference type="AlphaFoldDB" id="A0A316ACW8"/>
<dbReference type="OrthoDB" id="5193070at2"/>
<feature type="domain" description="ABM" evidence="1">
    <location>
        <begin position="1"/>
        <end position="65"/>
    </location>
</feature>
<dbReference type="SUPFAM" id="SSF54909">
    <property type="entry name" value="Dimeric alpha+beta barrel"/>
    <property type="match status" value="1"/>
</dbReference>
<protein>
    <submittedName>
        <fullName evidence="2">Antibiotic biosynthesis monooxygenase</fullName>
    </submittedName>
</protein>
<sequence>MIVRVSQAWVRGDRVEEFMVRLRELVADFPQMHPGLVRHEVQVDLDDVPRVQYVSWWRDEAALVHYAGQQ</sequence>
<keyword evidence="2" id="KW-0560">Oxidoreductase</keyword>
<dbReference type="EMBL" id="QGDQ01000036">
    <property type="protein sequence ID" value="PWJ47617.1"/>
    <property type="molecule type" value="Genomic_DNA"/>
</dbReference>
<dbReference type="Gene3D" id="3.30.70.100">
    <property type="match status" value="1"/>
</dbReference>
<keyword evidence="2" id="KW-0503">Monooxygenase</keyword>
<name>A0A316ACW8_9ACTN</name>
<reference evidence="2 3" key="1">
    <citation type="submission" date="2018-03" db="EMBL/GenBank/DDBJ databases">
        <title>Genomic Encyclopedia of Archaeal and Bacterial Type Strains, Phase II (KMG-II): from individual species to whole genera.</title>
        <authorList>
            <person name="Goeker M."/>
        </authorList>
    </citation>
    <scope>NUCLEOTIDE SEQUENCE [LARGE SCALE GENOMIC DNA]</scope>
    <source>
        <strain evidence="2 3">DSM 44889</strain>
    </source>
</reference>
<gene>
    <name evidence="2" type="ORF">BXY45_13649</name>
</gene>
<dbReference type="InterPro" id="IPR007138">
    <property type="entry name" value="ABM_dom"/>
</dbReference>
<dbReference type="RefSeq" id="WP_109776351.1">
    <property type="nucleotide sequence ID" value="NZ_QGDQ01000036.1"/>
</dbReference>
<accession>A0A316ACW8</accession>
<proteinExistence type="predicted"/>
<dbReference type="InterPro" id="IPR011008">
    <property type="entry name" value="Dimeric_a/b-barrel"/>
</dbReference>
<keyword evidence="3" id="KW-1185">Reference proteome</keyword>
<evidence type="ECO:0000313" key="3">
    <source>
        <dbReference type="Proteomes" id="UP000245469"/>
    </source>
</evidence>
<organism evidence="2 3">
    <name type="scientific">Quadrisphaera granulorum</name>
    <dbReference type="NCBI Taxonomy" id="317664"/>
    <lineage>
        <taxon>Bacteria</taxon>
        <taxon>Bacillati</taxon>
        <taxon>Actinomycetota</taxon>
        <taxon>Actinomycetes</taxon>
        <taxon>Kineosporiales</taxon>
        <taxon>Kineosporiaceae</taxon>
        <taxon>Quadrisphaera</taxon>
    </lineage>
</organism>
<dbReference type="Pfam" id="PF03992">
    <property type="entry name" value="ABM"/>
    <property type="match status" value="1"/>
</dbReference>